<evidence type="ECO:0000256" key="6">
    <source>
        <dbReference type="SAM" id="MobiDB-lite"/>
    </source>
</evidence>
<dbReference type="Proteomes" id="UP000077266">
    <property type="component" value="Unassembled WGS sequence"/>
</dbReference>
<dbReference type="STRING" id="1314781.A0A165CCD9"/>
<evidence type="ECO:0000256" key="3">
    <source>
        <dbReference type="ARBA" id="ARBA00022478"/>
    </source>
</evidence>
<evidence type="ECO:0000256" key="4">
    <source>
        <dbReference type="ARBA" id="ARBA00023163"/>
    </source>
</evidence>
<dbReference type="AlphaFoldDB" id="A0A165CCD9"/>
<name>A0A165CCD9_EXIGL</name>
<dbReference type="GO" id="GO:0006351">
    <property type="term" value="P:DNA-templated transcription"/>
    <property type="evidence" value="ECO:0007669"/>
    <property type="project" value="InterPro"/>
</dbReference>
<dbReference type="Pfam" id="PF06870">
    <property type="entry name" value="RNA_pol_I_A49"/>
    <property type="match status" value="1"/>
</dbReference>
<organism evidence="7 8">
    <name type="scientific">Exidia glandulosa HHB12029</name>
    <dbReference type="NCBI Taxonomy" id="1314781"/>
    <lineage>
        <taxon>Eukaryota</taxon>
        <taxon>Fungi</taxon>
        <taxon>Dikarya</taxon>
        <taxon>Basidiomycota</taxon>
        <taxon>Agaricomycotina</taxon>
        <taxon>Agaricomycetes</taxon>
        <taxon>Auriculariales</taxon>
        <taxon>Exidiaceae</taxon>
        <taxon>Exidia</taxon>
    </lineage>
</organism>
<proteinExistence type="inferred from homology"/>
<evidence type="ECO:0000256" key="1">
    <source>
        <dbReference type="ARBA" id="ARBA00004604"/>
    </source>
</evidence>
<accession>A0A165CCD9</accession>
<protein>
    <submittedName>
        <fullName evidence="7">RNA polymerase I associated factor, A49-like protein</fullName>
    </submittedName>
</protein>
<evidence type="ECO:0000313" key="7">
    <source>
        <dbReference type="EMBL" id="KZV82211.1"/>
    </source>
</evidence>
<gene>
    <name evidence="7" type="ORF">EXIGLDRAFT_730015</name>
</gene>
<dbReference type="GO" id="GO:0005730">
    <property type="term" value="C:nucleolus"/>
    <property type="evidence" value="ECO:0007669"/>
    <property type="project" value="UniProtKB-SubCell"/>
</dbReference>
<dbReference type="InterPro" id="IPR009668">
    <property type="entry name" value="RNA_pol-assoc_fac_A49-like"/>
</dbReference>
<dbReference type="GO" id="GO:0000428">
    <property type="term" value="C:DNA-directed RNA polymerase complex"/>
    <property type="evidence" value="ECO:0007669"/>
    <property type="project" value="UniProtKB-KW"/>
</dbReference>
<sequence>MSSSTASKKRKRSPSPAGLQVKSSDLDTNLGPRLASFPAIEPAEETPFGVYGSTGDGELLAGETTRVEFEGREHPGSSQYLVALYDKRTHSLRVRRAPLHVLDRRVKRLKSLASAAVTGADAGFQQARVELGTAFGTKKAQAAIRAAARNKVDVGAMRGVADHLQARIEVQTKALPTKEEAVHIAEEGRLVPPFDLNATKPEDAYPLNGMIPDAEFSALNASVKKLQDAKTPRERHMLLPHRPVGWLTYMVDALFAAPHLNKVSLKITWYVAALLAFRRVAQGAKGAKDRAALYEALPGLPKVVVDGMAARFMETGRDGQLQLTPAMETKHSTWTLALMLRADGATADTALVAQTMNNAPVPKVQMWFRSLGCQIGAPPTGRKVAEGAGDVKWATLKVPLEFPKIRAKPNQRR</sequence>
<dbReference type="FunCoup" id="A0A165CCD9">
    <property type="interactions" value="234"/>
</dbReference>
<comment type="subcellular location">
    <subcellularLocation>
        <location evidence="1">Nucleus</location>
        <location evidence="1">Nucleolus</location>
    </subcellularLocation>
</comment>
<dbReference type="PANTHER" id="PTHR14440">
    <property type="entry name" value="DNA-DIRECTED RNA POLYMERASE I SUBUNIT RPA49"/>
    <property type="match status" value="1"/>
</dbReference>
<evidence type="ECO:0000256" key="2">
    <source>
        <dbReference type="ARBA" id="ARBA00009430"/>
    </source>
</evidence>
<feature type="region of interest" description="Disordered" evidence="6">
    <location>
        <begin position="1"/>
        <end position="33"/>
    </location>
</feature>
<evidence type="ECO:0000313" key="8">
    <source>
        <dbReference type="Proteomes" id="UP000077266"/>
    </source>
</evidence>
<dbReference type="GO" id="GO:0003677">
    <property type="term" value="F:DNA binding"/>
    <property type="evidence" value="ECO:0007669"/>
    <property type="project" value="InterPro"/>
</dbReference>
<dbReference type="OrthoDB" id="532500at2759"/>
<dbReference type="InParanoid" id="A0A165CCD9"/>
<dbReference type="EMBL" id="KV426339">
    <property type="protein sequence ID" value="KZV82211.1"/>
    <property type="molecule type" value="Genomic_DNA"/>
</dbReference>
<keyword evidence="8" id="KW-1185">Reference proteome</keyword>
<reference evidence="7 8" key="1">
    <citation type="journal article" date="2016" name="Mol. Biol. Evol.">
        <title>Comparative Genomics of Early-Diverging Mushroom-Forming Fungi Provides Insights into the Origins of Lignocellulose Decay Capabilities.</title>
        <authorList>
            <person name="Nagy L.G."/>
            <person name="Riley R."/>
            <person name="Tritt A."/>
            <person name="Adam C."/>
            <person name="Daum C."/>
            <person name="Floudas D."/>
            <person name="Sun H."/>
            <person name="Yadav J.S."/>
            <person name="Pangilinan J."/>
            <person name="Larsson K.H."/>
            <person name="Matsuura K."/>
            <person name="Barry K."/>
            <person name="Labutti K."/>
            <person name="Kuo R."/>
            <person name="Ohm R.A."/>
            <person name="Bhattacharya S.S."/>
            <person name="Shirouzu T."/>
            <person name="Yoshinaga Y."/>
            <person name="Martin F.M."/>
            <person name="Grigoriev I.V."/>
            <person name="Hibbett D.S."/>
        </authorList>
    </citation>
    <scope>NUCLEOTIDE SEQUENCE [LARGE SCALE GENOMIC DNA]</scope>
    <source>
        <strain evidence="7 8">HHB12029</strain>
    </source>
</reference>
<evidence type="ECO:0000256" key="5">
    <source>
        <dbReference type="ARBA" id="ARBA00023242"/>
    </source>
</evidence>
<keyword evidence="5" id="KW-0539">Nucleus</keyword>
<keyword evidence="3" id="KW-0240">DNA-directed RNA polymerase</keyword>
<comment type="similarity">
    <text evidence="2">Belongs to the eukaryotic RPA49/POLR1E RNA polymerase subunit family.</text>
</comment>
<keyword evidence="4" id="KW-0804">Transcription</keyword>